<evidence type="ECO:0000313" key="2">
    <source>
        <dbReference type="Proteomes" id="UP000050482"/>
    </source>
</evidence>
<organism evidence="1 2">
    <name type="scientific">Alicyclobacillus ferrooxydans</name>
    <dbReference type="NCBI Taxonomy" id="471514"/>
    <lineage>
        <taxon>Bacteria</taxon>
        <taxon>Bacillati</taxon>
        <taxon>Bacillota</taxon>
        <taxon>Bacilli</taxon>
        <taxon>Bacillales</taxon>
        <taxon>Alicyclobacillaceae</taxon>
        <taxon>Alicyclobacillus</taxon>
    </lineage>
</organism>
<dbReference type="RefSeq" id="WP_054971546.1">
    <property type="nucleotide sequence ID" value="NZ_LJCO01000108.1"/>
</dbReference>
<dbReference type="Proteomes" id="UP000050482">
    <property type="component" value="Unassembled WGS sequence"/>
</dbReference>
<dbReference type="STRING" id="471514.AN477_23140"/>
<evidence type="ECO:0000313" key="1">
    <source>
        <dbReference type="EMBL" id="KPV38941.1"/>
    </source>
</evidence>
<reference evidence="1 2" key="1">
    <citation type="submission" date="2015-09" db="EMBL/GenBank/DDBJ databases">
        <title>Draft genome sequence of Alicyclobacillus ferrooxydans DSM 22381.</title>
        <authorList>
            <person name="Hemp J."/>
        </authorList>
    </citation>
    <scope>NUCLEOTIDE SEQUENCE [LARGE SCALE GENOMIC DNA]</scope>
    <source>
        <strain evidence="1 2">TC-34</strain>
    </source>
</reference>
<gene>
    <name evidence="1" type="ORF">AN477_23140</name>
</gene>
<keyword evidence="2" id="KW-1185">Reference proteome</keyword>
<name>A0A0N8PMK0_9BACL</name>
<comment type="caution">
    <text evidence="1">The sequence shown here is derived from an EMBL/GenBank/DDBJ whole genome shotgun (WGS) entry which is preliminary data.</text>
</comment>
<sequence length="101" mass="11946">MTYDFALQKCILGAFQHEANTILHVENWLMHNGFRLSRVEIRQMLSDLLRQGAIKIIDSPDNVTFENSDDLLLEDFWFDITESGRDQFGYSDQSWRKFLQD</sequence>
<accession>A0A0N8PMK0</accession>
<protein>
    <submittedName>
        <fullName evidence="1">Uncharacterized protein</fullName>
    </submittedName>
</protein>
<dbReference type="AlphaFoldDB" id="A0A0N8PMK0"/>
<dbReference type="PATRIC" id="fig|471514.4.peg.2275"/>
<proteinExistence type="predicted"/>
<dbReference type="EMBL" id="LJCO01000108">
    <property type="protein sequence ID" value="KPV38941.1"/>
    <property type="molecule type" value="Genomic_DNA"/>
</dbReference>